<evidence type="ECO:0000259" key="2">
    <source>
        <dbReference type="Pfam" id="PF14701"/>
    </source>
</evidence>
<accession>A0ABR2IBY3</accession>
<comment type="caution">
    <text evidence="4">The sequence shown here is derived from an EMBL/GenBank/DDBJ whole genome shotgun (WGS) entry which is preliminary data.</text>
</comment>
<evidence type="ECO:0000313" key="4">
    <source>
        <dbReference type="EMBL" id="KAK8860545.1"/>
    </source>
</evidence>
<protein>
    <recommendedName>
        <fullName evidence="6">Glycogen debranching enzyme</fullName>
    </recommendedName>
</protein>
<keyword evidence="5" id="KW-1185">Reference proteome</keyword>
<dbReference type="PANTHER" id="PTHR10569:SF2">
    <property type="entry name" value="GLYCOGEN DEBRANCHING ENZYME"/>
    <property type="match status" value="1"/>
</dbReference>
<feature type="domain" description="Glycogen debranching enzyme central" evidence="3">
    <location>
        <begin position="679"/>
        <end position="913"/>
    </location>
</feature>
<dbReference type="InterPro" id="IPR032788">
    <property type="entry name" value="AGL_central"/>
</dbReference>
<evidence type="ECO:0000313" key="5">
    <source>
        <dbReference type="Proteomes" id="UP001470230"/>
    </source>
</evidence>
<sequence>MKHLRLPLNKEASVEIGIIRIPHVGYVLDVHLPVGNKFHQPQTILMSNQPASDNELESDEMHQVKPTNKNYSMFEDIVFEIPLNTAGAYSFYIKNPSSGDEAKIVRYIIDPKININGEPKPLESLCIQTNYGRCIGQVQDWLENLRPIADLGYNMIHLPPFQELGDLSHYSLKDQLQISKFLFDDKFPEKERWSVLKTELKKIEKELGIVFMADIVLNHTNPDTEWLSEHPEAGYNFENSPHLKPAYYIDKVINDLSNDIADGKVSDLPPDLQVCHMDRLRHYLTDGLTKSQLSKYFTIDTDQAVKELLNPPSTLLPKEYEMLRMRAVNYNAPQRQNIIRTKGIVDDKKYDMGSIHVDPNYSNALYRLAGKEDLALIDEFKRAIVTLNTPYYQHFEGIVHDVVNSVMNTFQYNRYDPNGPKLGKVTHKVPLVWRYFSEIQTKKHGMMPLANNGWVFSSNPTDDFIAEGKECYLRRQVVIWGDNVKLRYGTKPEDCPWLWEHMKKYLQSVAEIVQGIRLDNAHSTPLPVSEYFIKEARKVNPNLYIVAELFTGSEDLDIKYINHIGINAFIREGSRNIEPGKMTHMLWSAGGLPVAPVDSLDAESVVRPIRQIPGVIFDLTHDNETPYFDPLTVSTAFSMSVGPTGSNRLYDDMVPFVPSVVDEFRLYPLSKDKPAFQPFREIINHLHIEMAEKGMNEIMANYMGSLVSIFRCNSSTGEGVWTILRLQGEPSTYDLASPSPISDLVFEGRINSVNRTPDDPNHQQPIQPSHCEIFLNRDKNNMKSASIDNNHLYLKNFPENSVIVFRTKENSSVREFVNKMTLENLVADLKRTLKGINIIDLAILLYRCSSEEWSTLNHGAFEFPGFGAPFFAGSMGIETAFNFGASSDAGMASPVFSNVREGNWLIDFFINRLQQSTSLIGVKMNIEKWTTGIKQLPRYLIPKYLDRFIRSVNIAARDNVISQLSQFIQNGDDFVKSLAMSSISYFTPVKNAQLVHPNLQKYFKDLVSRLDTSTAAGFPHFSVSYMRSWGRDSMIALRGLFLCTGRFQEAKDQLVAFASCCRHGLIPNLHDACMNPRYNARDATWWFLQALQEYAFMSGEGGDVFKIKVPLLFPTDNQTEYNRYYADTSKSSRPIVTMEEIVMKIMNAHANGIHFVEWNAGHQIDSVMKEEGFHIDIITDWTNGFILGGNSSNCGTWMDKMGSSVPASNCGVPATPRDGADVEIIGLLESTLRWLSDCYKDGSFKHSGVTIQKTVNGTNRNSVVTWSDWSNLVCTSFESWFYIPTKKENDQKYFVEEKHVGVRGIYKDTVGSNLEYADYQFRPNLTVAMTVAPELFDPVHAVKCLNQIEERLLGKIGMKTLDPDDYRYRPYYVNSNDSADFYTAKGFNYHNGPEWVWPVGYFFRASMRFRRGITRRMKQMLAVIKKEQLESWACGLPELTQKDGEPCGDGCASQAWSVSAIIDILYDYSTYTESDMYSWESFVNMEEEDQDLDLI</sequence>
<name>A0ABR2IBY3_9EUKA</name>
<evidence type="ECO:0000259" key="3">
    <source>
        <dbReference type="Pfam" id="PF14702"/>
    </source>
</evidence>
<organism evidence="4 5">
    <name type="scientific">Tritrichomonas musculus</name>
    <dbReference type="NCBI Taxonomy" id="1915356"/>
    <lineage>
        <taxon>Eukaryota</taxon>
        <taxon>Metamonada</taxon>
        <taxon>Parabasalia</taxon>
        <taxon>Tritrichomonadida</taxon>
        <taxon>Tritrichomonadidae</taxon>
        <taxon>Tritrichomonas</taxon>
    </lineage>
</organism>
<dbReference type="PANTHER" id="PTHR10569">
    <property type="entry name" value="GLYCOGEN DEBRANCHING ENZYME"/>
    <property type="match status" value="1"/>
</dbReference>
<dbReference type="InterPro" id="IPR032792">
    <property type="entry name" value="AGL_glucanoTrfase"/>
</dbReference>
<dbReference type="Pfam" id="PF14701">
    <property type="entry name" value="hDGE_amylase"/>
    <property type="match status" value="1"/>
</dbReference>
<dbReference type="InterPro" id="IPR008928">
    <property type="entry name" value="6-hairpin_glycosidase_sf"/>
</dbReference>
<dbReference type="SUPFAM" id="SSF48208">
    <property type="entry name" value="Six-hairpin glycosidases"/>
    <property type="match status" value="1"/>
</dbReference>
<dbReference type="Pfam" id="PF14702">
    <property type="entry name" value="hGDE_central"/>
    <property type="match status" value="1"/>
</dbReference>
<evidence type="ECO:0000259" key="1">
    <source>
        <dbReference type="Pfam" id="PF06202"/>
    </source>
</evidence>
<dbReference type="InterPro" id="IPR010401">
    <property type="entry name" value="AGL/Gdb1"/>
</dbReference>
<dbReference type="EMBL" id="JAPFFF010000018">
    <property type="protein sequence ID" value="KAK8860545.1"/>
    <property type="molecule type" value="Genomic_DNA"/>
</dbReference>
<dbReference type="Pfam" id="PF06202">
    <property type="entry name" value="GDE_C"/>
    <property type="match status" value="1"/>
</dbReference>
<reference evidence="4 5" key="1">
    <citation type="submission" date="2024-04" db="EMBL/GenBank/DDBJ databases">
        <title>Tritrichomonas musculus Genome.</title>
        <authorList>
            <person name="Alves-Ferreira E."/>
            <person name="Grigg M."/>
            <person name="Lorenzi H."/>
            <person name="Galac M."/>
        </authorList>
    </citation>
    <scope>NUCLEOTIDE SEQUENCE [LARGE SCALE GENOMIC DNA]</scope>
    <source>
        <strain evidence="4 5">EAF2021</strain>
    </source>
</reference>
<proteinExistence type="predicted"/>
<feature type="domain" description="Glycogen debranching enzyme C-terminal" evidence="1">
    <location>
        <begin position="1010"/>
        <end position="1462"/>
    </location>
</feature>
<dbReference type="Proteomes" id="UP001470230">
    <property type="component" value="Unassembled WGS sequence"/>
</dbReference>
<dbReference type="Gene3D" id="3.20.20.80">
    <property type="entry name" value="Glycosidases"/>
    <property type="match status" value="2"/>
</dbReference>
<dbReference type="InterPro" id="IPR032790">
    <property type="entry name" value="GDE_C"/>
</dbReference>
<dbReference type="SUPFAM" id="SSF51445">
    <property type="entry name" value="(Trans)glycosidases"/>
    <property type="match status" value="1"/>
</dbReference>
<feature type="domain" description="Glycogen debranching enzyme glucanotransferase" evidence="2">
    <location>
        <begin position="121"/>
        <end position="544"/>
    </location>
</feature>
<evidence type="ECO:0008006" key="6">
    <source>
        <dbReference type="Google" id="ProtNLM"/>
    </source>
</evidence>
<dbReference type="InterPro" id="IPR017853">
    <property type="entry name" value="GH"/>
</dbReference>
<gene>
    <name evidence="4" type="ORF">M9Y10_012210</name>
</gene>